<keyword evidence="3" id="KW-1185">Reference proteome</keyword>
<dbReference type="Proteomes" id="UP000193642">
    <property type="component" value="Unassembled WGS sequence"/>
</dbReference>
<comment type="caution">
    <text evidence="2">The sequence shown here is derived from an EMBL/GenBank/DDBJ whole genome shotgun (WGS) entry which is preliminary data.</text>
</comment>
<evidence type="ECO:0000256" key="1">
    <source>
        <dbReference type="SAM" id="Phobius"/>
    </source>
</evidence>
<sequence length="210" mass="24255">MAAMDYFEFIATATNNPIRLMEAKKGDQRKSKVIHVVAGDRNAMFYLSYITKLFITWIVYTAAAAFFIKYPYVSKYGFLDFRDIKSVMQHLLYGVQMYCLVEFGMAHFMSYVSTDSYRGSLLECSHVHILSSTLLSSHAEPVHRILLRDFWSNRWNSIIKGSLHRLAFLPTLRLLAASIPQKSKSKKQPEVHYMIAILGHLRCRPRCMKG</sequence>
<name>A0A1Y2CET0_9FUNG</name>
<gene>
    <name evidence="2" type="ORF">BCR33DRAFT_784328</name>
</gene>
<reference evidence="2 3" key="1">
    <citation type="submission" date="2016-07" db="EMBL/GenBank/DDBJ databases">
        <title>Pervasive Adenine N6-methylation of Active Genes in Fungi.</title>
        <authorList>
            <consortium name="DOE Joint Genome Institute"/>
            <person name="Mondo S.J."/>
            <person name="Dannebaum R.O."/>
            <person name="Kuo R.C."/>
            <person name="Labutti K."/>
            <person name="Haridas S."/>
            <person name="Kuo A."/>
            <person name="Salamov A."/>
            <person name="Ahrendt S.R."/>
            <person name="Lipzen A."/>
            <person name="Sullivan W."/>
            <person name="Andreopoulos W.B."/>
            <person name="Clum A."/>
            <person name="Lindquist E."/>
            <person name="Daum C."/>
            <person name="Ramamoorthy G.K."/>
            <person name="Gryganskyi A."/>
            <person name="Culley D."/>
            <person name="Magnuson J.K."/>
            <person name="James T.Y."/>
            <person name="O'Malley M.A."/>
            <person name="Stajich J.E."/>
            <person name="Spatafora J.W."/>
            <person name="Visel A."/>
            <person name="Grigoriev I.V."/>
        </authorList>
    </citation>
    <scope>NUCLEOTIDE SEQUENCE [LARGE SCALE GENOMIC DNA]</scope>
    <source>
        <strain evidence="2 3">JEL800</strain>
    </source>
</reference>
<dbReference type="EMBL" id="MCGO01000019">
    <property type="protein sequence ID" value="ORY45561.1"/>
    <property type="molecule type" value="Genomic_DNA"/>
</dbReference>
<evidence type="ECO:0000313" key="2">
    <source>
        <dbReference type="EMBL" id="ORY45561.1"/>
    </source>
</evidence>
<feature type="transmembrane region" description="Helical" evidence="1">
    <location>
        <begin position="91"/>
        <end position="112"/>
    </location>
</feature>
<evidence type="ECO:0000313" key="3">
    <source>
        <dbReference type="Proteomes" id="UP000193642"/>
    </source>
</evidence>
<proteinExistence type="predicted"/>
<organism evidence="2 3">
    <name type="scientific">Rhizoclosmatium globosum</name>
    <dbReference type="NCBI Taxonomy" id="329046"/>
    <lineage>
        <taxon>Eukaryota</taxon>
        <taxon>Fungi</taxon>
        <taxon>Fungi incertae sedis</taxon>
        <taxon>Chytridiomycota</taxon>
        <taxon>Chytridiomycota incertae sedis</taxon>
        <taxon>Chytridiomycetes</taxon>
        <taxon>Chytridiales</taxon>
        <taxon>Chytriomycetaceae</taxon>
        <taxon>Rhizoclosmatium</taxon>
    </lineage>
</organism>
<dbReference type="AlphaFoldDB" id="A0A1Y2CET0"/>
<feature type="transmembrane region" description="Helical" evidence="1">
    <location>
        <begin position="49"/>
        <end position="70"/>
    </location>
</feature>
<keyword evidence="1" id="KW-1133">Transmembrane helix</keyword>
<protein>
    <submittedName>
        <fullName evidence="2">Uncharacterized protein</fullName>
    </submittedName>
</protein>
<keyword evidence="1" id="KW-0472">Membrane</keyword>
<keyword evidence="1" id="KW-0812">Transmembrane</keyword>
<accession>A0A1Y2CET0</accession>
<dbReference type="OrthoDB" id="2094906at2759"/>